<feature type="region of interest" description="Disordered" evidence="2">
    <location>
        <begin position="1"/>
        <end position="265"/>
    </location>
</feature>
<dbReference type="InterPro" id="IPR040349">
    <property type="entry name" value="Csm1/Pcs1"/>
</dbReference>
<dbReference type="GO" id="GO:1990644">
    <property type="term" value="F:microtubule site clamp"/>
    <property type="evidence" value="ECO:0007669"/>
    <property type="project" value="TreeGrafter"/>
</dbReference>
<evidence type="ECO:0000256" key="2">
    <source>
        <dbReference type="SAM" id="MobiDB-lite"/>
    </source>
</evidence>
<dbReference type="GO" id="GO:0045144">
    <property type="term" value="P:meiotic sister chromatid segregation"/>
    <property type="evidence" value="ECO:0007669"/>
    <property type="project" value="TreeGrafter"/>
</dbReference>
<dbReference type="OrthoDB" id="2431049at2759"/>
<dbReference type="InterPro" id="IPR038608">
    <property type="entry name" value="Csm1/Pcs1_C_sf"/>
</dbReference>
<protein>
    <submittedName>
        <fullName evidence="4">Chromosome segregation protein</fullName>
    </submittedName>
</protein>
<reference evidence="4" key="1">
    <citation type="journal article" date="2020" name="Mol. Plant Microbe Interact.">
        <title>Genome Sequence of the Biocontrol Agent Coniothyrium minitans strain Conio (IMI 134523).</title>
        <authorList>
            <person name="Patel D."/>
            <person name="Shittu T.A."/>
            <person name="Baroncelli R."/>
            <person name="Muthumeenakshi S."/>
            <person name="Osborne T.H."/>
            <person name="Janganan T.K."/>
            <person name="Sreenivasaprasad S."/>
        </authorList>
    </citation>
    <scope>NUCLEOTIDE SEQUENCE</scope>
    <source>
        <strain evidence="4">Conio</strain>
    </source>
</reference>
<dbReference type="GO" id="GO:0005730">
    <property type="term" value="C:nucleolus"/>
    <property type="evidence" value="ECO:0007669"/>
    <property type="project" value="TreeGrafter"/>
</dbReference>
<evidence type="ECO:0000313" key="4">
    <source>
        <dbReference type="EMBL" id="KAF9734538.1"/>
    </source>
</evidence>
<dbReference type="Pfam" id="PF12539">
    <property type="entry name" value="Csm1"/>
    <property type="match status" value="1"/>
</dbReference>
<feature type="compositionally biased region" description="Basic and acidic residues" evidence="2">
    <location>
        <begin position="161"/>
        <end position="175"/>
    </location>
</feature>
<sequence>MAPRDAAVNLSFTVDSASEDESMDELNALPTPDSNTENKAPGRRPGGKAAQTAKSTVATKAVVISRTASRRASENTVLAAKKQGAAVTKKTGARSGRKALAEQQHETGNETEEVDEFDPKEDPVAPIEPKTARRGRPPAKAKATAEEAAVEESAPKKRGRKAAEKEPAAKKETKAKAAAKPRAMKRAVQAETYPIIPETQPEPELEPMDIEPSMEIEDEVEEVPESLPEPQKPVSRRAQQTSRAARQISACLRRAGSVSDTDRDPILRRKVGDLTKKLEAMTMKYENLKEEATLGKESNFDTLKRRMEQSAKDVAKLPIDQDAVIKALRQQITEMQSRTAQVAALKKDLAKAEKENARLVAENQKTSESLAAARKEKETLSTKLAAARSTAPAETKNVPGSAAKAHSAGVVLPGQMEAAKKALFQDQKVELYSDLTNLLVMGVKKSEEGDDVYDCIQTGRNGTLHFQLSVMTDGDSYQEHEFIYQPLLHEQRDRELIDLLPDYLTEEISFPRAQAPKFYTKVVDSMSKKIILEDD</sequence>
<feature type="compositionally biased region" description="Acidic residues" evidence="2">
    <location>
        <begin position="109"/>
        <end position="119"/>
    </location>
</feature>
<accession>A0A9P6GFW1</accession>
<dbReference type="GO" id="GO:0072686">
    <property type="term" value="C:mitotic spindle"/>
    <property type="evidence" value="ECO:0007669"/>
    <property type="project" value="TreeGrafter"/>
</dbReference>
<dbReference type="CDD" id="cd23787">
    <property type="entry name" value="RWD_CSM1"/>
    <property type="match status" value="1"/>
</dbReference>
<dbReference type="GO" id="GO:0034506">
    <property type="term" value="C:chromosome, centromeric core domain"/>
    <property type="evidence" value="ECO:0007669"/>
    <property type="project" value="TreeGrafter"/>
</dbReference>
<gene>
    <name evidence="4" type="ORF">PMIN01_07441</name>
</gene>
<dbReference type="FunFam" id="3.90.1150.80:FF:000001">
    <property type="entry name" value="Chromosome segregation protein (Pcs1)"/>
    <property type="match status" value="1"/>
</dbReference>
<keyword evidence="5" id="KW-1185">Reference proteome</keyword>
<name>A0A9P6GFW1_9PLEO</name>
<feature type="domain" description="Monopolin complex subunit Csm1/Pcs1 C-terminal" evidence="3">
    <location>
        <begin position="428"/>
        <end position="512"/>
    </location>
</feature>
<dbReference type="Proteomes" id="UP000756921">
    <property type="component" value="Unassembled WGS sequence"/>
</dbReference>
<dbReference type="InterPro" id="IPR020981">
    <property type="entry name" value="Csm1/Pcs1_C"/>
</dbReference>
<feature type="coiled-coil region" evidence="1">
    <location>
        <begin position="335"/>
        <end position="390"/>
    </location>
</feature>
<dbReference type="EMBL" id="WJXW01000007">
    <property type="protein sequence ID" value="KAF9734538.1"/>
    <property type="molecule type" value="Genomic_DNA"/>
</dbReference>
<keyword evidence="1" id="KW-0175">Coiled coil</keyword>
<evidence type="ECO:0000259" key="3">
    <source>
        <dbReference type="Pfam" id="PF12539"/>
    </source>
</evidence>
<evidence type="ECO:0000256" key="1">
    <source>
        <dbReference type="SAM" id="Coils"/>
    </source>
</evidence>
<dbReference type="GO" id="GO:0051315">
    <property type="term" value="P:attachment of mitotic spindle microtubules to kinetochore"/>
    <property type="evidence" value="ECO:0007669"/>
    <property type="project" value="TreeGrafter"/>
</dbReference>
<comment type="caution">
    <text evidence="4">The sequence shown here is derived from an EMBL/GenBank/DDBJ whole genome shotgun (WGS) entry which is preliminary data.</text>
</comment>
<dbReference type="Gene3D" id="3.90.1150.80">
    <property type="match status" value="1"/>
</dbReference>
<dbReference type="AlphaFoldDB" id="A0A9P6GFW1"/>
<feature type="compositionally biased region" description="Basic and acidic residues" evidence="2">
    <location>
        <begin position="99"/>
        <end position="108"/>
    </location>
</feature>
<dbReference type="PANTHER" id="PTHR28006">
    <property type="entry name" value="MONOPOLIN COMPLEX SUBUNIT CSM1"/>
    <property type="match status" value="1"/>
</dbReference>
<feature type="compositionally biased region" description="Acidic residues" evidence="2">
    <location>
        <begin position="201"/>
        <end position="224"/>
    </location>
</feature>
<evidence type="ECO:0000313" key="5">
    <source>
        <dbReference type="Proteomes" id="UP000756921"/>
    </source>
</evidence>
<proteinExistence type="predicted"/>
<feature type="compositionally biased region" description="Low complexity" evidence="2">
    <location>
        <begin position="236"/>
        <end position="250"/>
    </location>
</feature>
<dbReference type="GO" id="GO:0033551">
    <property type="term" value="C:monopolin complex"/>
    <property type="evidence" value="ECO:0007669"/>
    <property type="project" value="InterPro"/>
</dbReference>
<organism evidence="4 5">
    <name type="scientific">Paraphaeosphaeria minitans</name>
    <dbReference type="NCBI Taxonomy" id="565426"/>
    <lineage>
        <taxon>Eukaryota</taxon>
        <taxon>Fungi</taxon>
        <taxon>Dikarya</taxon>
        <taxon>Ascomycota</taxon>
        <taxon>Pezizomycotina</taxon>
        <taxon>Dothideomycetes</taxon>
        <taxon>Pleosporomycetidae</taxon>
        <taxon>Pleosporales</taxon>
        <taxon>Massarineae</taxon>
        <taxon>Didymosphaeriaceae</taxon>
        <taxon>Paraphaeosphaeria</taxon>
    </lineage>
</organism>
<dbReference type="PANTHER" id="PTHR28006:SF1">
    <property type="entry name" value="MONOPOLIN COMPLEX SUBUNIT CSM1"/>
    <property type="match status" value="1"/>
</dbReference>